<evidence type="ECO:0000313" key="2">
    <source>
        <dbReference type="EMBL" id="WMV42665.1"/>
    </source>
</evidence>
<feature type="region of interest" description="Disordered" evidence="1">
    <location>
        <begin position="1"/>
        <end position="28"/>
    </location>
</feature>
<keyword evidence="3" id="KW-1185">Reference proteome</keyword>
<feature type="compositionally biased region" description="Basic and acidic residues" evidence="1">
    <location>
        <begin position="1"/>
        <end position="26"/>
    </location>
</feature>
<evidence type="ECO:0000256" key="1">
    <source>
        <dbReference type="SAM" id="MobiDB-lite"/>
    </source>
</evidence>
<evidence type="ECO:0000313" key="3">
    <source>
        <dbReference type="Proteomes" id="UP001234989"/>
    </source>
</evidence>
<proteinExistence type="predicted"/>
<reference evidence="2" key="1">
    <citation type="submission" date="2023-08" db="EMBL/GenBank/DDBJ databases">
        <title>A de novo genome assembly of Solanum verrucosum Schlechtendal, a Mexican diploid species geographically isolated from the other diploid A-genome species in potato relatives.</title>
        <authorList>
            <person name="Hosaka K."/>
        </authorList>
    </citation>
    <scope>NUCLEOTIDE SEQUENCE</scope>
    <source>
        <tissue evidence="2">Young leaves</tissue>
    </source>
</reference>
<dbReference type="Proteomes" id="UP001234989">
    <property type="component" value="Chromosome 8"/>
</dbReference>
<protein>
    <submittedName>
        <fullName evidence="2">Uncharacterized protein</fullName>
    </submittedName>
</protein>
<sequence>MLKQLRKEKMEMRSNKEKKQAQRTERQINFLGDGSSVLSDLYAPKGLNGREMHLLLEKCWSNQEWKNLRQKRVMAKHNNDKFSNEDNILLFCCMFLRY</sequence>
<accession>A0AAF0ZM68</accession>
<dbReference type="AlphaFoldDB" id="A0AAF0ZM68"/>
<organism evidence="2 3">
    <name type="scientific">Solanum verrucosum</name>
    <dbReference type="NCBI Taxonomy" id="315347"/>
    <lineage>
        <taxon>Eukaryota</taxon>
        <taxon>Viridiplantae</taxon>
        <taxon>Streptophyta</taxon>
        <taxon>Embryophyta</taxon>
        <taxon>Tracheophyta</taxon>
        <taxon>Spermatophyta</taxon>
        <taxon>Magnoliopsida</taxon>
        <taxon>eudicotyledons</taxon>
        <taxon>Gunneridae</taxon>
        <taxon>Pentapetalae</taxon>
        <taxon>asterids</taxon>
        <taxon>lamiids</taxon>
        <taxon>Solanales</taxon>
        <taxon>Solanaceae</taxon>
        <taxon>Solanoideae</taxon>
        <taxon>Solaneae</taxon>
        <taxon>Solanum</taxon>
    </lineage>
</organism>
<dbReference type="EMBL" id="CP133619">
    <property type="protein sequence ID" value="WMV42665.1"/>
    <property type="molecule type" value="Genomic_DNA"/>
</dbReference>
<gene>
    <name evidence="2" type="ORF">MTR67_036050</name>
</gene>
<name>A0AAF0ZM68_SOLVR</name>